<organism evidence="8 9">
    <name type="scientific">Syntrophomonas wolfei</name>
    <dbReference type="NCBI Taxonomy" id="863"/>
    <lineage>
        <taxon>Bacteria</taxon>
        <taxon>Bacillati</taxon>
        <taxon>Bacillota</taxon>
        <taxon>Clostridia</taxon>
        <taxon>Eubacteriales</taxon>
        <taxon>Syntrophomonadaceae</taxon>
        <taxon>Syntrophomonas</taxon>
    </lineage>
</organism>
<dbReference type="AlphaFoldDB" id="A0A354YZ99"/>
<dbReference type="PANTHER" id="PTHR11941">
    <property type="entry name" value="ENOYL-COA HYDRATASE-RELATED"/>
    <property type="match status" value="1"/>
</dbReference>
<dbReference type="Gene3D" id="3.90.226.10">
    <property type="entry name" value="2-enoyl-CoA Hydratase, Chain A, domain 1"/>
    <property type="match status" value="1"/>
</dbReference>
<dbReference type="InterPro" id="IPR014748">
    <property type="entry name" value="Enoyl-CoA_hydra_C"/>
</dbReference>
<dbReference type="EMBL" id="DNZF01000143">
    <property type="protein sequence ID" value="HBK53557.1"/>
    <property type="molecule type" value="Genomic_DNA"/>
</dbReference>
<protein>
    <recommendedName>
        <fullName evidence="6">short-chain-enoyl-CoA hydratase</fullName>
        <ecNumber evidence="6">4.2.1.150</ecNumber>
    </recommendedName>
</protein>
<evidence type="ECO:0000256" key="3">
    <source>
        <dbReference type="ARBA" id="ARBA00011881"/>
    </source>
</evidence>
<reference evidence="8 9" key="1">
    <citation type="journal article" date="2018" name="Nat. Biotechnol.">
        <title>A standardized bacterial taxonomy based on genome phylogeny substantially revises the tree of life.</title>
        <authorList>
            <person name="Parks D.H."/>
            <person name="Chuvochina M."/>
            <person name="Waite D.W."/>
            <person name="Rinke C."/>
            <person name="Skarshewski A."/>
            <person name="Chaumeil P.A."/>
            <person name="Hugenholtz P."/>
        </authorList>
    </citation>
    <scope>NUCLEOTIDE SEQUENCE [LARGE SCALE GENOMIC DNA]</scope>
    <source>
        <strain evidence="8">UBA10948</strain>
    </source>
</reference>
<evidence type="ECO:0000256" key="1">
    <source>
        <dbReference type="ARBA" id="ARBA00005086"/>
    </source>
</evidence>
<dbReference type="PROSITE" id="PS00166">
    <property type="entry name" value="ENOYL_COA_HYDRATASE"/>
    <property type="match status" value="1"/>
</dbReference>
<sequence length="260" mass="28346">MTFENLILEKEDYLAILYINRPKALNALNAETLYEMEEAIKDIKADSNIKVVIVTGVGDKSFVAGADITFMLPLSPHEGRFFSDVGERVMRQFELMEKPVIAAINGFALGGGCELAMACDIRLASEKAVFAQPEVGLGVIPGFGGTQRLPRLVGEGRAKELTYTADVINAQEAFRIGLVNHVYPAEQLMDEARKMAKKIAAKAPLAVGYAKFAIGKGMQVDIDTAMSIESDMFGMCCATEDKFEGMGAFVEKRKPTFKGK</sequence>
<dbReference type="Pfam" id="PF00378">
    <property type="entry name" value="ECH_1"/>
    <property type="match status" value="1"/>
</dbReference>
<dbReference type="InterPro" id="IPR018376">
    <property type="entry name" value="Enoyl-CoA_hyd/isom_CS"/>
</dbReference>
<dbReference type="GO" id="GO:0018812">
    <property type="term" value="F:3-hydroxyacyl-CoA dehydratase activity"/>
    <property type="evidence" value="ECO:0007669"/>
    <property type="project" value="UniProtKB-EC"/>
</dbReference>
<keyword evidence="4" id="KW-0456">Lyase</keyword>
<comment type="catalytic activity">
    <reaction evidence="5">
        <text>a short-chain (3S)-3-hydroxyacyl-CoA = a short-chain (2E)-enoyl-CoA + H2O</text>
        <dbReference type="Rhea" id="RHEA:52664"/>
        <dbReference type="ChEBI" id="CHEBI:15377"/>
        <dbReference type="ChEBI" id="CHEBI:87488"/>
        <dbReference type="ChEBI" id="CHEBI:136760"/>
        <dbReference type="EC" id="4.2.1.150"/>
    </reaction>
</comment>
<dbReference type="FunFam" id="1.10.12.10:FF:000001">
    <property type="entry name" value="Probable enoyl-CoA hydratase, mitochondrial"/>
    <property type="match status" value="1"/>
</dbReference>
<evidence type="ECO:0000256" key="4">
    <source>
        <dbReference type="ARBA" id="ARBA00023239"/>
    </source>
</evidence>
<evidence type="ECO:0000256" key="6">
    <source>
        <dbReference type="ARBA" id="ARBA00067035"/>
    </source>
</evidence>
<dbReference type="Gene3D" id="1.10.12.10">
    <property type="entry name" value="Lyase 2-enoyl-coa Hydratase, Chain A, domain 2"/>
    <property type="match status" value="1"/>
</dbReference>
<dbReference type="PANTHER" id="PTHR11941:SF54">
    <property type="entry name" value="ENOYL-COA HYDRATASE, MITOCHONDRIAL"/>
    <property type="match status" value="1"/>
</dbReference>
<dbReference type="InterPro" id="IPR001753">
    <property type="entry name" value="Enoyl-CoA_hydra/iso"/>
</dbReference>
<evidence type="ECO:0000256" key="7">
    <source>
        <dbReference type="RuleBase" id="RU003707"/>
    </source>
</evidence>
<dbReference type="CDD" id="cd06558">
    <property type="entry name" value="crotonase-like"/>
    <property type="match status" value="1"/>
</dbReference>
<dbReference type="Proteomes" id="UP000263273">
    <property type="component" value="Unassembled WGS sequence"/>
</dbReference>
<comment type="similarity">
    <text evidence="2 7">Belongs to the enoyl-CoA hydratase/isomerase family.</text>
</comment>
<comment type="subunit">
    <text evidence="3">Homotetramer.</text>
</comment>
<gene>
    <name evidence="8" type="ORF">DDZ44_06450</name>
</gene>
<dbReference type="EC" id="4.2.1.150" evidence="6"/>
<dbReference type="FunFam" id="3.90.226.10:FF:000009">
    <property type="entry name" value="Carnitinyl-CoA dehydratase"/>
    <property type="match status" value="1"/>
</dbReference>
<comment type="caution">
    <text evidence="8">The sequence shown here is derived from an EMBL/GenBank/DDBJ whole genome shotgun (WGS) entry which is preliminary data.</text>
</comment>
<dbReference type="GO" id="GO:0006635">
    <property type="term" value="P:fatty acid beta-oxidation"/>
    <property type="evidence" value="ECO:0007669"/>
    <property type="project" value="TreeGrafter"/>
</dbReference>
<evidence type="ECO:0000313" key="8">
    <source>
        <dbReference type="EMBL" id="HBK53557.1"/>
    </source>
</evidence>
<proteinExistence type="inferred from homology"/>
<accession>A0A354YZ99</accession>
<dbReference type="STRING" id="378794.GCA_001570625_02273"/>
<dbReference type="SUPFAM" id="SSF52096">
    <property type="entry name" value="ClpP/crotonase"/>
    <property type="match status" value="1"/>
</dbReference>
<dbReference type="NCBIfam" id="NF004475">
    <property type="entry name" value="PRK05809.1"/>
    <property type="match status" value="1"/>
</dbReference>
<dbReference type="InterPro" id="IPR029045">
    <property type="entry name" value="ClpP/crotonase-like_dom_sf"/>
</dbReference>
<comment type="pathway">
    <text evidence="1">Lipid metabolism; butanoate metabolism.</text>
</comment>
<evidence type="ECO:0000313" key="9">
    <source>
        <dbReference type="Proteomes" id="UP000263273"/>
    </source>
</evidence>
<evidence type="ECO:0000256" key="2">
    <source>
        <dbReference type="ARBA" id="ARBA00005254"/>
    </source>
</evidence>
<evidence type="ECO:0000256" key="5">
    <source>
        <dbReference type="ARBA" id="ARBA00050624"/>
    </source>
</evidence>
<name>A0A354YZ99_9FIRM</name>